<organism evidence="3 4">
    <name type="scientific">Sinanodonta woodiana</name>
    <name type="common">Chinese pond mussel</name>
    <name type="synonym">Anodonta woodiana</name>
    <dbReference type="NCBI Taxonomy" id="1069815"/>
    <lineage>
        <taxon>Eukaryota</taxon>
        <taxon>Metazoa</taxon>
        <taxon>Spiralia</taxon>
        <taxon>Lophotrochozoa</taxon>
        <taxon>Mollusca</taxon>
        <taxon>Bivalvia</taxon>
        <taxon>Autobranchia</taxon>
        <taxon>Heteroconchia</taxon>
        <taxon>Palaeoheterodonta</taxon>
        <taxon>Unionida</taxon>
        <taxon>Unionoidea</taxon>
        <taxon>Unionidae</taxon>
        <taxon>Unioninae</taxon>
        <taxon>Sinanodonta</taxon>
    </lineage>
</organism>
<dbReference type="Pfam" id="PF02615">
    <property type="entry name" value="Ldh_2"/>
    <property type="match status" value="1"/>
</dbReference>
<dbReference type="AlphaFoldDB" id="A0ABD3T5R3"/>
<comment type="similarity">
    <text evidence="1">Belongs to the LDH2/MDH2 oxidoreductase family.</text>
</comment>
<dbReference type="PANTHER" id="PTHR11091:SF0">
    <property type="entry name" value="MALATE DEHYDROGENASE"/>
    <property type="match status" value="1"/>
</dbReference>
<sequence>MAQQGIILVAKEEVHSFIVRCIVGAGAELSHAECLADNLVLADCRGHTTHGLLRTALYVKDLKHDIAKGSGVPIILKETPAIALVDGNNLLGPVVGRFCMDVAIRKAQETGIGFVTARGSNHFGIAGAYSLQAMKKGFLGISMTNASPALMPTRAKKMFFGTNPISVAAPAVNGDNFVLDMATSAVSLGKVQVCKLKGEDMPDGWGVDKTGQDTTDPSEVLDDGGLHPLGGREITSGYKGYGLAMMVEILCGILSGANYGPNIRHWTSTDQIANVGHCFIAINTSAFESGFEERMTDLIDTCRNLETVEPGETVLIPGDRARAHYEKVEKSGAIEYNAEAIRQLDVLAKELGVPMICTMKQI</sequence>
<dbReference type="InterPro" id="IPR003767">
    <property type="entry name" value="Malate/L-lactate_DH-like"/>
</dbReference>
<reference evidence="3 4" key="1">
    <citation type="submission" date="2024-11" db="EMBL/GenBank/DDBJ databases">
        <title>Chromosome-level genome assembly of the freshwater bivalve Anodonta woodiana.</title>
        <authorList>
            <person name="Chen X."/>
        </authorList>
    </citation>
    <scope>NUCLEOTIDE SEQUENCE [LARGE SCALE GENOMIC DNA]</scope>
    <source>
        <strain evidence="3">MN2024</strain>
        <tissue evidence="3">Gills</tissue>
    </source>
</reference>
<dbReference type="InterPro" id="IPR043144">
    <property type="entry name" value="Mal/L-sulf/L-lact_DH-like_ah"/>
</dbReference>
<proteinExistence type="inferred from homology"/>
<evidence type="ECO:0008006" key="5">
    <source>
        <dbReference type="Google" id="ProtNLM"/>
    </source>
</evidence>
<dbReference type="InterPro" id="IPR036111">
    <property type="entry name" value="Mal/L-sulfo/L-lacto_DH-like_sf"/>
</dbReference>
<protein>
    <recommendedName>
        <fullName evidence="5">Malate dehydrogenase</fullName>
    </recommendedName>
</protein>
<dbReference type="PANTHER" id="PTHR11091">
    <property type="entry name" value="OXIDOREDUCTASE-RELATED"/>
    <property type="match status" value="1"/>
</dbReference>
<dbReference type="Gene3D" id="3.30.1370.60">
    <property type="entry name" value="Hypothetical oxidoreductase yiak, domain 2"/>
    <property type="match status" value="1"/>
</dbReference>
<name>A0ABD3T5R3_SINWO</name>
<dbReference type="Proteomes" id="UP001634394">
    <property type="component" value="Unassembled WGS sequence"/>
</dbReference>
<dbReference type="EMBL" id="JBJQND010000019">
    <property type="protein sequence ID" value="KAL3832239.1"/>
    <property type="molecule type" value="Genomic_DNA"/>
</dbReference>
<dbReference type="GO" id="GO:0016491">
    <property type="term" value="F:oxidoreductase activity"/>
    <property type="evidence" value="ECO:0007669"/>
    <property type="project" value="UniProtKB-KW"/>
</dbReference>
<accession>A0ABD3T5R3</accession>
<keyword evidence="4" id="KW-1185">Reference proteome</keyword>
<keyword evidence="2" id="KW-0560">Oxidoreductase</keyword>
<evidence type="ECO:0000313" key="3">
    <source>
        <dbReference type="EMBL" id="KAL3832239.1"/>
    </source>
</evidence>
<gene>
    <name evidence="3" type="ORF">ACJMK2_023899</name>
</gene>
<comment type="caution">
    <text evidence="3">The sequence shown here is derived from an EMBL/GenBank/DDBJ whole genome shotgun (WGS) entry which is preliminary data.</text>
</comment>
<evidence type="ECO:0000256" key="1">
    <source>
        <dbReference type="ARBA" id="ARBA00006056"/>
    </source>
</evidence>
<dbReference type="InterPro" id="IPR043143">
    <property type="entry name" value="Mal/L-sulf/L-lact_DH-like_NADP"/>
</dbReference>
<dbReference type="SUPFAM" id="SSF89733">
    <property type="entry name" value="L-sulfolactate dehydrogenase-like"/>
    <property type="match status" value="1"/>
</dbReference>
<evidence type="ECO:0000256" key="2">
    <source>
        <dbReference type="ARBA" id="ARBA00023002"/>
    </source>
</evidence>
<dbReference type="Gene3D" id="1.10.1530.10">
    <property type="match status" value="1"/>
</dbReference>
<evidence type="ECO:0000313" key="4">
    <source>
        <dbReference type="Proteomes" id="UP001634394"/>
    </source>
</evidence>